<dbReference type="AlphaFoldDB" id="A0A163KPZ0"/>
<dbReference type="Proteomes" id="UP000076796">
    <property type="component" value="Unassembled WGS sequence"/>
</dbReference>
<dbReference type="PANTHER" id="PTHR43649">
    <property type="entry name" value="ARABINOSE-BINDING PROTEIN-RELATED"/>
    <property type="match status" value="1"/>
</dbReference>
<accession>A0A163KPZ0</accession>
<dbReference type="Gene3D" id="3.40.190.10">
    <property type="entry name" value="Periplasmic binding protein-like II"/>
    <property type="match status" value="2"/>
</dbReference>
<keyword evidence="2" id="KW-0813">Transport</keyword>
<evidence type="ECO:0000256" key="1">
    <source>
        <dbReference type="ARBA" id="ARBA00008520"/>
    </source>
</evidence>
<protein>
    <recommendedName>
        <fullName evidence="7">Sugar ABC transporter substrate-binding protein</fullName>
    </recommendedName>
</protein>
<feature type="chain" id="PRO_5007843941" description="Sugar ABC transporter substrate-binding protein" evidence="4">
    <location>
        <begin position="29"/>
        <end position="451"/>
    </location>
</feature>
<gene>
    <name evidence="5" type="ORF">AWU65_16540</name>
</gene>
<evidence type="ECO:0008006" key="7">
    <source>
        <dbReference type="Google" id="ProtNLM"/>
    </source>
</evidence>
<keyword evidence="6" id="KW-1185">Reference proteome</keyword>
<dbReference type="GeneID" id="97557162"/>
<evidence type="ECO:0000256" key="4">
    <source>
        <dbReference type="SAM" id="SignalP"/>
    </source>
</evidence>
<proteinExistence type="inferred from homology"/>
<keyword evidence="4" id="KW-0732">Signal</keyword>
<dbReference type="PANTHER" id="PTHR43649:SF29">
    <property type="entry name" value="OSMOPROTECTIVE COMPOUNDS-BINDING PROTEIN GGTB"/>
    <property type="match status" value="1"/>
</dbReference>
<dbReference type="PROSITE" id="PS51257">
    <property type="entry name" value="PROKAR_LIPOPROTEIN"/>
    <property type="match status" value="1"/>
</dbReference>
<evidence type="ECO:0000256" key="3">
    <source>
        <dbReference type="SAM" id="MobiDB-lite"/>
    </source>
</evidence>
<dbReference type="InterPro" id="IPR050490">
    <property type="entry name" value="Bact_solute-bd_prot1"/>
</dbReference>
<feature type="region of interest" description="Disordered" evidence="3">
    <location>
        <begin position="24"/>
        <end position="46"/>
    </location>
</feature>
<dbReference type="STRING" id="59843.A3958_15925"/>
<evidence type="ECO:0000256" key="2">
    <source>
        <dbReference type="ARBA" id="ARBA00022448"/>
    </source>
</evidence>
<comment type="similarity">
    <text evidence="1">Belongs to the bacterial solute-binding protein 1 family.</text>
</comment>
<dbReference type="InterPro" id="IPR006059">
    <property type="entry name" value="SBP"/>
</dbReference>
<dbReference type="RefSeq" id="WP_082834310.1">
    <property type="nucleotide sequence ID" value="NZ_CP147845.1"/>
</dbReference>
<evidence type="ECO:0000313" key="5">
    <source>
        <dbReference type="EMBL" id="KZS47422.1"/>
    </source>
</evidence>
<dbReference type="EMBL" id="LWMH01000001">
    <property type="protein sequence ID" value="KZS47422.1"/>
    <property type="molecule type" value="Genomic_DNA"/>
</dbReference>
<dbReference type="SUPFAM" id="SSF53850">
    <property type="entry name" value="Periplasmic binding protein-like II"/>
    <property type="match status" value="1"/>
</dbReference>
<dbReference type="Pfam" id="PF01547">
    <property type="entry name" value="SBP_bac_1"/>
    <property type="match status" value="1"/>
</dbReference>
<comment type="caution">
    <text evidence="5">The sequence shown here is derived from an EMBL/GenBank/DDBJ whole genome shotgun (WGS) entry which is preliminary data.</text>
</comment>
<name>A0A163KPZ0_9BACL</name>
<reference evidence="5" key="1">
    <citation type="journal article" date="2016" name="Genome Announc.">
        <title>Draft genomes of two strains of Paenibacillus glucanolyticus with capability to degrade lignocellulose.</title>
        <authorList>
            <person name="Mathews S.L."/>
            <person name="Pawlak J."/>
            <person name="Grunden A.M."/>
        </authorList>
    </citation>
    <scope>NUCLEOTIDE SEQUENCE [LARGE SCALE GENOMIC DNA]</scope>
    <source>
        <strain evidence="5">SLM1</strain>
    </source>
</reference>
<evidence type="ECO:0000313" key="6">
    <source>
        <dbReference type="Proteomes" id="UP000076796"/>
    </source>
</evidence>
<feature type="signal peptide" evidence="4">
    <location>
        <begin position="1"/>
        <end position="28"/>
    </location>
</feature>
<organism evidence="5 6">
    <name type="scientific">Paenibacillus glucanolyticus</name>
    <dbReference type="NCBI Taxonomy" id="59843"/>
    <lineage>
        <taxon>Bacteria</taxon>
        <taxon>Bacillati</taxon>
        <taxon>Bacillota</taxon>
        <taxon>Bacilli</taxon>
        <taxon>Bacillales</taxon>
        <taxon>Paenibacillaceae</taxon>
        <taxon>Paenibacillus</taxon>
    </lineage>
</organism>
<dbReference type="OrthoDB" id="9798191at2"/>
<sequence length="451" mass="49241">MKPMRLWLLTVIMAVLLAGCGGSGGTTATDPGSNPKPDEAGTDQGTKTEEAVTLKMFTAYADRANGPGKIEQEIIDAYMQENPNVKIEVEALQDEPYKAKIKVYASTNQLPDIIQAWGQPSFLSPLLDNDMLLELNPADFDGSHFVAGSVDGFSKDGKMYGIPRNTDYAVLYYNKKIFDDNGLKVPTTVSELLDVVKQLRAKDINPVAINGMEGWTLPIMFDYYAQRASGDFTLMDKAFNGEISFTDPGLIQGATDMLAFAEAKGFADGWLTADYGTARNLFGQGQAAMFFMGNWEASLATDENFSEEFRQNVGAISFPASDKGAQTDIAAWYGGGYAISKNTKHADAAIAFMKYFFTPDNWPKKVWQSGAGTPAQKFDPYLTGEETELQKQLIDIFTNMTSSAGTPLQDISSDEFKQKSMEIHQQLLSGKITPEQFAKDLDAAAAKANGK</sequence>